<feature type="binding site" evidence="6">
    <location>
        <position position="10"/>
    </location>
    <ligand>
        <name>Zn(2+)</name>
        <dbReference type="ChEBI" id="CHEBI:29105"/>
    </ligand>
</feature>
<dbReference type="AlphaFoldDB" id="W8C4R8"/>
<feature type="compositionally biased region" description="Low complexity" evidence="7">
    <location>
        <begin position="777"/>
        <end position="793"/>
    </location>
</feature>
<evidence type="ECO:0000256" key="6">
    <source>
        <dbReference type="PROSITE-ProRule" id="PRU01263"/>
    </source>
</evidence>
<evidence type="ECO:0000313" key="10">
    <source>
        <dbReference type="EMBL" id="JAC04354.1"/>
    </source>
</evidence>
<feature type="binding site" evidence="6">
    <location>
        <position position="67"/>
    </location>
    <ligand>
        <name>Zn(2+)</name>
        <dbReference type="ChEBI" id="CHEBI:29105"/>
    </ligand>
</feature>
<reference evidence="10" key="2">
    <citation type="journal article" date="2014" name="BMC Genomics">
        <title>A genomic perspective to assessing quality of mass-reared SIT flies used in Mediterranean fruit fly (Ceratitis capitata) eradication in California.</title>
        <authorList>
            <person name="Calla B."/>
            <person name="Hall B."/>
            <person name="Hou S."/>
            <person name="Geib S.M."/>
        </authorList>
    </citation>
    <scope>NUCLEOTIDE SEQUENCE</scope>
</reference>
<feature type="domain" description="C2H2-type" evidence="8">
    <location>
        <begin position="541"/>
        <end position="569"/>
    </location>
</feature>
<feature type="domain" description="C2H2-type" evidence="8">
    <location>
        <begin position="655"/>
        <end position="683"/>
    </location>
</feature>
<feature type="domain" description="C2H2-type" evidence="8">
    <location>
        <begin position="684"/>
        <end position="711"/>
    </location>
</feature>
<sequence length="890" mass="100335">MDQVAHVEACRLCANFYVAGGEVEFVHIFEPLDGLEEQMEFLRTQTVVWQLQIVSNDGLPQRICANCFAQFCNIYTFRQQCVLAQQKLLQSFVGVGLDSENVATAPELKQTVVLSQQASGGVSGGHADLSNDNELLNSLKIDAPVTSAELMASLDCLQPPATTSADVIASLDGLQLPASVAETLSMLTQELTTIQNGSVLDNSTSSITTHAIMDTKTEQTNVLQLGAASSTQNNYFSQQSPITTVSAGTNTPVTLVKNSGKTITAVIPPKRSKAADIDLEDMLQGSIIHKNSQGHVAENTSTKEKTVRAAKRRVSTYADTLEDDVSLFSCSDQDESNEIDDVENDADPASQTRISRNPFACQYCYCPNSGSIDHLVFDSSDSLSQHFFDIHDPNLPYTCPYCPQKYSSVRQRDYHVRLIHPTASKAEQCDYCKKTLRSPKELHEFSCQFLGDWRCETCEQRFFQVPLSRFRTHQRNHTTSKFKCRECDREFVRRANLEAHERMHRPRANYRKQCDQCQEVFMSDYELRRHKYQAHNGELPVRCEYCHKGFVSLAFLSRHSQHFHPDKVGHTIFAGATCNNCGCAFSSQNKLRIHLQRPRDENGRCLETIHEVIPPTDRARQLRRQRLHSCSHCNKRFSTRATLEKHMSTHNMSSFACTECATVFQNGNELKRHIMLVHIKPRFLKCDQCDKRFCYMRELQQHQKDHAEEGEVQDKTLLCPIAKCRFVASCKQEATDHALNKHKLVSCEYCNSSFSRNRLWAHMRSMHAVEIGAGEPNNNNNSDKNNATLSSDSQETETEESLAVASILNDDTVQLNNNDIMVSFEEGAANGGEKVRVELVNQQPTNISGLVLQEQTTDNTYKELIPTSDEIDENFLMNNLLDPDHEIIVT</sequence>
<feature type="domain" description="C2H2-type" evidence="8">
    <location>
        <begin position="512"/>
        <end position="540"/>
    </location>
</feature>
<feature type="region of interest" description="Disordered" evidence="7">
    <location>
        <begin position="772"/>
        <end position="800"/>
    </location>
</feature>
<feature type="domain" description="ZAD" evidence="9">
    <location>
        <begin position="8"/>
        <end position="91"/>
    </location>
</feature>
<dbReference type="SMART" id="SM00868">
    <property type="entry name" value="zf-AD"/>
    <property type="match status" value="1"/>
</dbReference>
<dbReference type="Pfam" id="PF07776">
    <property type="entry name" value="zf-AD"/>
    <property type="match status" value="1"/>
</dbReference>
<dbReference type="InterPro" id="IPR036236">
    <property type="entry name" value="Znf_C2H2_sf"/>
</dbReference>
<name>W8C4R8_CERCA</name>
<feature type="binding site" evidence="6">
    <location>
        <position position="13"/>
    </location>
    <ligand>
        <name>Zn(2+)</name>
        <dbReference type="ChEBI" id="CHEBI:29105"/>
    </ligand>
</feature>
<accession>W8C4R8</accession>
<reference evidence="10" key="1">
    <citation type="submission" date="2013-07" db="EMBL/GenBank/DDBJ databases">
        <authorList>
            <person name="Geib S."/>
        </authorList>
    </citation>
    <scope>NUCLEOTIDE SEQUENCE</scope>
</reference>
<dbReference type="Gene3D" id="3.30.160.60">
    <property type="entry name" value="Classic Zinc Finger"/>
    <property type="match status" value="5"/>
</dbReference>
<dbReference type="GO" id="GO:0005634">
    <property type="term" value="C:nucleus"/>
    <property type="evidence" value="ECO:0007669"/>
    <property type="project" value="InterPro"/>
</dbReference>
<keyword evidence="4 6" id="KW-0862">Zinc</keyword>
<keyword evidence="2" id="KW-0677">Repeat</keyword>
<dbReference type="PROSITE" id="PS50157">
    <property type="entry name" value="ZINC_FINGER_C2H2_2"/>
    <property type="match status" value="6"/>
</dbReference>
<dbReference type="InterPro" id="IPR013087">
    <property type="entry name" value="Znf_C2H2_type"/>
</dbReference>
<dbReference type="PANTHER" id="PTHR24379:SF121">
    <property type="entry name" value="C2H2-TYPE DOMAIN-CONTAINING PROTEIN"/>
    <property type="match status" value="1"/>
</dbReference>
<dbReference type="SUPFAM" id="SSF57667">
    <property type="entry name" value="beta-beta-alpha zinc fingers"/>
    <property type="match status" value="5"/>
</dbReference>
<dbReference type="GO" id="GO:0008270">
    <property type="term" value="F:zinc ion binding"/>
    <property type="evidence" value="ECO:0007669"/>
    <property type="project" value="UniProtKB-UniRule"/>
</dbReference>
<dbReference type="OrthoDB" id="8685330at2759"/>
<evidence type="ECO:0000256" key="3">
    <source>
        <dbReference type="ARBA" id="ARBA00022771"/>
    </source>
</evidence>
<dbReference type="SMART" id="SM00355">
    <property type="entry name" value="ZnF_C2H2"/>
    <property type="match status" value="12"/>
</dbReference>
<evidence type="ECO:0000256" key="7">
    <source>
        <dbReference type="SAM" id="MobiDB-lite"/>
    </source>
</evidence>
<dbReference type="PROSITE" id="PS00028">
    <property type="entry name" value="ZINC_FINGER_C2H2_1"/>
    <property type="match status" value="7"/>
</dbReference>
<evidence type="ECO:0000259" key="8">
    <source>
        <dbReference type="PROSITE" id="PS50157"/>
    </source>
</evidence>
<evidence type="ECO:0000256" key="5">
    <source>
        <dbReference type="PROSITE-ProRule" id="PRU00042"/>
    </source>
</evidence>
<keyword evidence="1 6" id="KW-0479">Metal-binding</keyword>
<feature type="domain" description="C2H2-type" evidence="8">
    <location>
        <begin position="628"/>
        <end position="655"/>
    </location>
</feature>
<feature type="binding site" evidence="6">
    <location>
        <position position="64"/>
    </location>
    <ligand>
        <name>Zn(2+)</name>
        <dbReference type="ChEBI" id="CHEBI:29105"/>
    </ligand>
</feature>
<dbReference type="FunFam" id="3.30.160.60:FF:000446">
    <property type="entry name" value="Zinc finger protein"/>
    <property type="match status" value="1"/>
</dbReference>
<dbReference type="PANTHER" id="PTHR24379">
    <property type="entry name" value="KRAB AND ZINC FINGER DOMAIN-CONTAINING"/>
    <property type="match status" value="1"/>
</dbReference>
<evidence type="ECO:0000256" key="1">
    <source>
        <dbReference type="ARBA" id="ARBA00022723"/>
    </source>
</evidence>
<evidence type="ECO:0000259" key="9">
    <source>
        <dbReference type="PROSITE" id="PS51915"/>
    </source>
</evidence>
<dbReference type="Gene3D" id="3.40.1800.20">
    <property type="match status" value="1"/>
</dbReference>
<proteinExistence type="evidence at transcript level"/>
<dbReference type="SUPFAM" id="SSF57716">
    <property type="entry name" value="Glucocorticoid receptor-like (DNA-binding domain)"/>
    <property type="match status" value="1"/>
</dbReference>
<gene>
    <name evidence="10" type="primary">ZN782</name>
</gene>
<feature type="domain" description="C2H2-type" evidence="8">
    <location>
        <begin position="482"/>
        <end position="509"/>
    </location>
</feature>
<organism evidence="10">
    <name type="scientific">Ceratitis capitata</name>
    <name type="common">Mediterranean fruit fly</name>
    <name type="synonym">Tephritis capitata</name>
    <dbReference type="NCBI Taxonomy" id="7213"/>
    <lineage>
        <taxon>Eukaryota</taxon>
        <taxon>Metazoa</taxon>
        <taxon>Ecdysozoa</taxon>
        <taxon>Arthropoda</taxon>
        <taxon>Hexapoda</taxon>
        <taxon>Insecta</taxon>
        <taxon>Pterygota</taxon>
        <taxon>Neoptera</taxon>
        <taxon>Endopterygota</taxon>
        <taxon>Diptera</taxon>
        <taxon>Brachycera</taxon>
        <taxon>Muscomorpha</taxon>
        <taxon>Tephritoidea</taxon>
        <taxon>Tephritidae</taxon>
        <taxon>Ceratitis</taxon>
        <taxon>Ceratitis</taxon>
    </lineage>
</organism>
<dbReference type="PROSITE" id="PS51915">
    <property type="entry name" value="ZAD"/>
    <property type="match status" value="1"/>
</dbReference>
<evidence type="ECO:0000256" key="2">
    <source>
        <dbReference type="ARBA" id="ARBA00022737"/>
    </source>
</evidence>
<evidence type="ECO:0000256" key="4">
    <source>
        <dbReference type="ARBA" id="ARBA00022833"/>
    </source>
</evidence>
<protein>
    <submittedName>
        <fullName evidence="10">Zinc finger protein 782</fullName>
    </submittedName>
</protein>
<keyword evidence="3 5" id="KW-0863">Zinc-finger</keyword>
<dbReference type="Pfam" id="PF00096">
    <property type="entry name" value="zf-C2H2"/>
    <property type="match status" value="2"/>
</dbReference>
<dbReference type="InterPro" id="IPR012934">
    <property type="entry name" value="Znf_AD"/>
</dbReference>
<dbReference type="EMBL" id="GAMC01002202">
    <property type="protein sequence ID" value="JAC04354.1"/>
    <property type="molecule type" value="mRNA"/>
</dbReference>